<dbReference type="GO" id="GO:0009691">
    <property type="term" value="P:cytokinin biosynthetic process"/>
    <property type="evidence" value="ECO:0007669"/>
    <property type="project" value="UniProtKB-UniRule"/>
</dbReference>
<accession>A0A1X7AG59</accession>
<dbReference type="AlphaFoldDB" id="A0A1X7AG59"/>
<dbReference type="EMBL" id="FWPT01000002">
    <property type="protein sequence ID" value="SMA39358.1"/>
    <property type="molecule type" value="Genomic_DNA"/>
</dbReference>
<evidence type="ECO:0000256" key="3">
    <source>
        <dbReference type="RuleBase" id="RU363015"/>
    </source>
</evidence>
<proteinExistence type="inferred from homology"/>
<evidence type="ECO:0000256" key="2">
    <source>
        <dbReference type="ARBA" id="ARBA00006763"/>
    </source>
</evidence>
<dbReference type="EC" id="3.2.2.n1" evidence="3"/>
<evidence type="ECO:0000313" key="5">
    <source>
        <dbReference type="Proteomes" id="UP000196573"/>
    </source>
</evidence>
<keyword evidence="5" id="KW-1185">Reference proteome</keyword>
<dbReference type="RefSeq" id="WP_087107543.1">
    <property type="nucleotide sequence ID" value="NZ_CBCSCN010000001.1"/>
</dbReference>
<organism evidence="4 5">
    <name type="scientific">Parendozoicomonas haliclonae</name>
    <dbReference type="NCBI Taxonomy" id="1960125"/>
    <lineage>
        <taxon>Bacteria</taxon>
        <taxon>Pseudomonadati</taxon>
        <taxon>Pseudomonadota</taxon>
        <taxon>Gammaproteobacteria</taxon>
        <taxon>Oceanospirillales</taxon>
        <taxon>Endozoicomonadaceae</taxon>
        <taxon>Parendozoicomonas</taxon>
    </lineage>
</organism>
<dbReference type="InterPro" id="IPR031100">
    <property type="entry name" value="LOG_fam"/>
</dbReference>
<name>A0A1X7AG59_9GAMM</name>
<dbReference type="OrthoDB" id="9801098at2"/>
<dbReference type="Pfam" id="PF03641">
    <property type="entry name" value="Lysine_decarbox"/>
    <property type="match status" value="1"/>
</dbReference>
<gene>
    <name evidence="4" type="primary">yvdD</name>
    <name evidence="4" type="ORF">EHSB41UT_01020</name>
</gene>
<dbReference type="Gene3D" id="3.40.50.450">
    <property type="match status" value="1"/>
</dbReference>
<evidence type="ECO:0000313" key="4">
    <source>
        <dbReference type="EMBL" id="SMA39358.1"/>
    </source>
</evidence>
<reference evidence="4 5" key="1">
    <citation type="submission" date="2017-03" db="EMBL/GenBank/DDBJ databases">
        <authorList>
            <person name="Afonso C.L."/>
            <person name="Miller P.J."/>
            <person name="Scott M.A."/>
            <person name="Spackman E."/>
            <person name="Goraichik I."/>
            <person name="Dimitrov K.M."/>
            <person name="Suarez D.L."/>
            <person name="Swayne D.E."/>
        </authorList>
    </citation>
    <scope>NUCLEOTIDE SEQUENCE [LARGE SCALE GENOMIC DNA]</scope>
    <source>
        <strain evidence="4">SB41UT1</strain>
    </source>
</reference>
<dbReference type="NCBIfam" id="TIGR00730">
    <property type="entry name" value="Rossman fold protein, TIGR00730 family"/>
    <property type="match status" value="1"/>
</dbReference>
<evidence type="ECO:0000256" key="1">
    <source>
        <dbReference type="ARBA" id="ARBA00000274"/>
    </source>
</evidence>
<comment type="catalytic activity">
    <reaction evidence="1">
        <text>AMP + H2O = D-ribose 5-phosphate + adenine</text>
        <dbReference type="Rhea" id="RHEA:20129"/>
        <dbReference type="ChEBI" id="CHEBI:15377"/>
        <dbReference type="ChEBI" id="CHEBI:16708"/>
        <dbReference type="ChEBI" id="CHEBI:78346"/>
        <dbReference type="ChEBI" id="CHEBI:456215"/>
        <dbReference type="EC" id="3.2.2.4"/>
    </reaction>
</comment>
<keyword evidence="3" id="KW-0203">Cytokinin biosynthesis</keyword>
<protein>
    <recommendedName>
        <fullName evidence="3">Cytokinin riboside 5'-monophosphate phosphoribohydrolase</fullName>
        <ecNumber evidence="3">3.2.2.n1</ecNumber>
    </recommendedName>
</protein>
<dbReference type="Proteomes" id="UP000196573">
    <property type="component" value="Unassembled WGS sequence"/>
</dbReference>
<dbReference type="GO" id="GO:0008714">
    <property type="term" value="F:AMP nucleosidase activity"/>
    <property type="evidence" value="ECO:0007669"/>
    <property type="project" value="UniProtKB-EC"/>
</dbReference>
<dbReference type="PANTHER" id="PTHR31223">
    <property type="entry name" value="LOG FAMILY PROTEIN YJL055W"/>
    <property type="match status" value="1"/>
</dbReference>
<dbReference type="SUPFAM" id="SSF102405">
    <property type="entry name" value="MCP/YpsA-like"/>
    <property type="match status" value="1"/>
</dbReference>
<sequence length="178" mass="19194">MKKICVFLGAKPGTDPAIQQAALDLADELVKQNKTLVYGGSSTGLMGVLANRVLEQDGEVIGIIPEKLVQMEVAHQGLTKLIHVESMSSRKDELMAEADGFIALPGGMGTLDELFEALTGAQLRLHKKPVGLLNINGYYDHLLAFLKHASSKGLISPEHLELLIVAETPADLLARMEQ</sequence>
<keyword evidence="3" id="KW-0378">Hydrolase</keyword>
<dbReference type="InterPro" id="IPR005269">
    <property type="entry name" value="LOG"/>
</dbReference>
<dbReference type="GO" id="GO:0005829">
    <property type="term" value="C:cytosol"/>
    <property type="evidence" value="ECO:0007669"/>
    <property type="project" value="TreeGrafter"/>
</dbReference>
<dbReference type="PANTHER" id="PTHR31223:SF70">
    <property type="entry name" value="LOG FAMILY PROTEIN YJL055W"/>
    <property type="match status" value="1"/>
</dbReference>
<comment type="similarity">
    <text evidence="2 3">Belongs to the LOG family.</text>
</comment>